<reference evidence="2" key="2">
    <citation type="journal article" date="2016" name="ISME J.">
        <title>Cultivation of a chemoautotroph from the SUP05 clade of marine bacteria that produces nitrite and consumes ammonium.</title>
        <authorList>
            <person name="Shah V."/>
            <person name="Chang B.X."/>
            <person name="Morris R.M."/>
        </authorList>
    </citation>
    <scope>NUCLEOTIDE SEQUENCE</scope>
    <source>
        <strain evidence="2">EF1</strain>
    </source>
</reference>
<evidence type="ECO:0008006" key="5">
    <source>
        <dbReference type="Google" id="ProtNLM"/>
    </source>
</evidence>
<dbReference type="AlphaFoldDB" id="A0A0M4NW18"/>
<evidence type="ECO:0000313" key="2">
    <source>
        <dbReference type="EMBL" id="ALE52256.1"/>
    </source>
</evidence>
<organism evidence="2 4">
    <name type="scientific">Candidatus Thioglobus autotrophicus</name>
    <dbReference type="NCBI Taxonomy" id="1705394"/>
    <lineage>
        <taxon>Bacteria</taxon>
        <taxon>Pseudomonadati</taxon>
        <taxon>Pseudomonadota</taxon>
        <taxon>Gammaproteobacteria</taxon>
        <taxon>Candidatus Pseudothioglobaceae</taxon>
        <taxon>Candidatus Thioglobus</taxon>
    </lineage>
</organism>
<dbReference type="OrthoDB" id="5624102at2"/>
<dbReference type="KEGG" id="tho:SP60_02885"/>
<dbReference type="KEGG" id="tho:SP60_02800"/>
<name>A0A0M4NW18_9GAMM</name>
<reference evidence="2 4" key="1">
    <citation type="journal article" date="2015" name="Genome Announc.">
        <title>Genome Sequence of 'Candidatus Thioglobus autotrophica' Strain EF1, a Chemoautotroph from the SUP05 Clade of Marine Gammaproteobacteria.</title>
        <authorList>
            <person name="Shah V."/>
            <person name="Morris R.M."/>
        </authorList>
    </citation>
    <scope>NUCLEOTIDE SEQUENCE [LARGE SCALE GENOMIC DNA]</scope>
    <source>
        <strain evidence="2 4">EF1</strain>
    </source>
</reference>
<protein>
    <recommendedName>
        <fullName evidence="5">Ankyrin</fullName>
    </recommendedName>
</protein>
<accession>A0A0M4NW18</accession>
<dbReference type="Proteomes" id="UP000058020">
    <property type="component" value="Chromosome"/>
</dbReference>
<keyword evidence="4" id="KW-1185">Reference proteome</keyword>
<feature type="chain" id="PRO_5008221763" description="Ankyrin" evidence="1">
    <location>
        <begin position="24"/>
        <end position="63"/>
    </location>
</feature>
<feature type="signal peptide" evidence="1">
    <location>
        <begin position="1"/>
        <end position="23"/>
    </location>
</feature>
<sequence length="63" mass="7080">MYKKTINLLVPTLLLFIPFNTVAFESDVTVNDAARKGDVPLVEKLLIQGYKPDKPNRLGFVAF</sequence>
<evidence type="ECO:0000256" key="1">
    <source>
        <dbReference type="SAM" id="SignalP"/>
    </source>
</evidence>
<dbReference type="RefSeq" id="WP_053951196.1">
    <property type="nucleotide sequence ID" value="NZ_CP010552.1"/>
</dbReference>
<gene>
    <name evidence="2" type="ORF">SP60_02800</name>
    <name evidence="3" type="ORF">SP60_02885</name>
</gene>
<evidence type="ECO:0000313" key="3">
    <source>
        <dbReference type="EMBL" id="ALE52265.1"/>
    </source>
</evidence>
<evidence type="ECO:0000313" key="4">
    <source>
        <dbReference type="Proteomes" id="UP000058020"/>
    </source>
</evidence>
<dbReference type="EMBL" id="CP010552">
    <property type="protein sequence ID" value="ALE52265.1"/>
    <property type="molecule type" value="Genomic_DNA"/>
</dbReference>
<proteinExistence type="predicted"/>
<keyword evidence="1" id="KW-0732">Signal</keyword>
<dbReference type="EMBL" id="CP010552">
    <property type="protein sequence ID" value="ALE52256.1"/>
    <property type="molecule type" value="Genomic_DNA"/>
</dbReference>